<evidence type="ECO:0000259" key="1">
    <source>
        <dbReference type="SMART" id="SM00587"/>
    </source>
</evidence>
<dbReference type="SMART" id="SM00587">
    <property type="entry name" value="CHK"/>
    <property type="match status" value="1"/>
</dbReference>
<dbReference type="InterPro" id="IPR015897">
    <property type="entry name" value="CHK_kinase-like"/>
</dbReference>
<dbReference type="EMBL" id="JBEDNZ010000009">
    <property type="protein sequence ID" value="KAL0838479.1"/>
    <property type="molecule type" value="Genomic_DNA"/>
</dbReference>
<dbReference type="PANTHER" id="PTHR11012">
    <property type="entry name" value="PROTEIN KINASE-LIKE DOMAIN-CONTAINING"/>
    <property type="match status" value="1"/>
</dbReference>
<protein>
    <recommendedName>
        <fullName evidence="1">CHK kinase-like domain-containing protein</fullName>
    </recommendedName>
</protein>
<name>A0ABD0T582_LOXSC</name>
<dbReference type="Pfam" id="PF02958">
    <property type="entry name" value="EcKL"/>
    <property type="match status" value="1"/>
</dbReference>
<dbReference type="Proteomes" id="UP001549921">
    <property type="component" value="Unassembled WGS sequence"/>
</dbReference>
<dbReference type="Gene3D" id="3.90.1200.10">
    <property type="match status" value="1"/>
</dbReference>
<dbReference type="InterPro" id="IPR011009">
    <property type="entry name" value="Kinase-like_dom_sf"/>
</dbReference>
<comment type="caution">
    <text evidence="2">The sequence shown here is derived from an EMBL/GenBank/DDBJ whole genome shotgun (WGS) entry which is preliminary data.</text>
</comment>
<proteinExistence type="predicted"/>
<accession>A0ABD0T582</accession>
<dbReference type="AlphaFoldDB" id="A0ABD0T582"/>
<sequence>MVGGDRVTKQYQLEDVLTEQQVQQIVKAYVPDEQWQLEDYTVKPASDGLSGFMGDHLKISLNVKFDGQTKAIPLFIKRIPQENKPKADFIENSNFFRREMTMFQLFDKIGPTEQGPNPWCTKALISNESLIVLPDLNVEGYSPRPHDQTLDLAHVLVTTASVARFHAAFTNYEVRTGKELNQPCTFSKENEQIMKDHQFVNSFWLSTAAKLSANFLKSFSKKAPADILNLEEKFQHEFLEACDSMKYYDDTLNVLLHKDLWVNNIMFRYEKGVPANAILIDFQCIRYGPPSFDMMVFLYLSTSKSFREQHEREVLLYYYRVFSDSLDDAAKLKVKELGFDREEFLRWCERGRMFGMCVAAGILRYTLMDPVVAKKTFDNPDTFDQYVVDPRIMLEYANQDPNYKNRLVELAEEFAERYIVNKL</sequence>
<evidence type="ECO:0000313" key="2">
    <source>
        <dbReference type="EMBL" id="KAL0838479.1"/>
    </source>
</evidence>
<reference evidence="2 3" key="1">
    <citation type="submission" date="2024-06" db="EMBL/GenBank/DDBJ databases">
        <title>A chromosome-level genome assembly of beet webworm, Loxostege sticticalis.</title>
        <authorList>
            <person name="Zhang Y."/>
        </authorList>
    </citation>
    <scope>NUCLEOTIDE SEQUENCE [LARGE SCALE GENOMIC DNA]</scope>
    <source>
        <strain evidence="2">AQ028</strain>
        <tissue evidence="2">Male pupae</tissue>
    </source>
</reference>
<gene>
    <name evidence="2" type="ORF">ABMA28_016607</name>
</gene>
<evidence type="ECO:0000313" key="3">
    <source>
        <dbReference type="Proteomes" id="UP001549921"/>
    </source>
</evidence>
<dbReference type="SUPFAM" id="SSF56112">
    <property type="entry name" value="Protein kinase-like (PK-like)"/>
    <property type="match status" value="1"/>
</dbReference>
<dbReference type="PANTHER" id="PTHR11012:SF48">
    <property type="entry name" value="CHK KINASE-LIKE DOMAIN-CONTAINING PROTEIN-RELATED"/>
    <property type="match status" value="1"/>
</dbReference>
<dbReference type="InterPro" id="IPR004119">
    <property type="entry name" value="EcKL"/>
</dbReference>
<feature type="domain" description="CHK kinase-like" evidence="1">
    <location>
        <begin position="131"/>
        <end position="328"/>
    </location>
</feature>
<organism evidence="2 3">
    <name type="scientific">Loxostege sticticalis</name>
    <name type="common">Beet webworm moth</name>
    <dbReference type="NCBI Taxonomy" id="481309"/>
    <lineage>
        <taxon>Eukaryota</taxon>
        <taxon>Metazoa</taxon>
        <taxon>Ecdysozoa</taxon>
        <taxon>Arthropoda</taxon>
        <taxon>Hexapoda</taxon>
        <taxon>Insecta</taxon>
        <taxon>Pterygota</taxon>
        <taxon>Neoptera</taxon>
        <taxon>Endopterygota</taxon>
        <taxon>Lepidoptera</taxon>
        <taxon>Glossata</taxon>
        <taxon>Ditrysia</taxon>
        <taxon>Pyraloidea</taxon>
        <taxon>Crambidae</taxon>
        <taxon>Pyraustinae</taxon>
        <taxon>Loxostege</taxon>
    </lineage>
</organism>